<organism evidence="2 3">
    <name type="scientific">Spinacia oleracea</name>
    <name type="common">Spinach</name>
    <dbReference type="NCBI Taxonomy" id="3562"/>
    <lineage>
        <taxon>Eukaryota</taxon>
        <taxon>Viridiplantae</taxon>
        <taxon>Streptophyta</taxon>
        <taxon>Embryophyta</taxon>
        <taxon>Tracheophyta</taxon>
        <taxon>Spermatophyta</taxon>
        <taxon>Magnoliopsida</taxon>
        <taxon>eudicotyledons</taxon>
        <taxon>Gunneridae</taxon>
        <taxon>Pentapetalae</taxon>
        <taxon>Caryophyllales</taxon>
        <taxon>Chenopodiaceae</taxon>
        <taxon>Chenopodioideae</taxon>
        <taxon>Anserineae</taxon>
        <taxon>Spinacia</taxon>
    </lineage>
</organism>
<dbReference type="GeneID" id="110802761"/>
<evidence type="ECO:0000313" key="3">
    <source>
        <dbReference type="RefSeq" id="XP_021863901.1"/>
    </source>
</evidence>
<evidence type="ECO:0000313" key="2">
    <source>
        <dbReference type="Proteomes" id="UP000813463"/>
    </source>
</evidence>
<dbReference type="AlphaFoldDB" id="A0A9R0J9V9"/>
<sequence>MSDKSADVPLNVDSMIHVSPNSVRMPDFHRPRVKITQDDICDEIQFWESSVVCFVLGENPPSHVIEGFVRRIWGKMGVDKVAALGNGVHIVRFTTLENRDKVLNLGYQYFNKKPFIVKPWEKTMSINKDEIRSVPIWIQFPQLNFMYWGEKSLYKIAGMVGNPVKMDQATKRREKLQYARVLVEVCLSQELPETVEYENVDGEMVSQKVVYG</sequence>
<dbReference type="Pfam" id="PF14111">
    <property type="entry name" value="DUF4283"/>
    <property type="match status" value="1"/>
</dbReference>
<dbReference type="InterPro" id="IPR025558">
    <property type="entry name" value="DUF4283"/>
</dbReference>
<dbReference type="PANTHER" id="PTHR31286">
    <property type="entry name" value="GLYCINE-RICH CELL WALL STRUCTURAL PROTEIN 1.8-LIKE"/>
    <property type="match status" value="1"/>
</dbReference>
<name>A0A9R0J9V9_SPIOL</name>
<dbReference type="KEGG" id="soe:110802761"/>
<gene>
    <name evidence="3" type="primary">LOC110802761</name>
</gene>
<proteinExistence type="predicted"/>
<reference evidence="3" key="2">
    <citation type="submission" date="2025-08" db="UniProtKB">
        <authorList>
            <consortium name="RefSeq"/>
        </authorList>
    </citation>
    <scope>IDENTIFICATION</scope>
    <source>
        <tissue evidence="3">Leaf</tissue>
    </source>
</reference>
<dbReference type="PANTHER" id="PTHR31286:SF165">
    <property type="entry name" value="DUF4283 DOMAIN-CONTAINING PROTEIN"/>
    <property type="match status" value="1"/>
</dbReference>
<dbReference type="RefSeq" id="XP_021863901.1">
    <property type="nucleotide sequence ID" value="XM_022008209.1"/>
</dbReference>
<dbReference type="OrthoDB" id="998627at2759"/>
<accession>A0A9R0J9V9</accession>
<feature type="domain" description="DUF4283" evidence="1">
    <location>
        <begin position="45"/>
        <end position="125"/>
    </location>
</feature>
<dbReference type="InterPro" id="IPR040256">
    <property type="entry name" value="At4g02000-like"/>
</dbReference>
<keyword evidence="2" id="KW-1185">Reference proteome</keyword>
<dbReference type="Proteomes" id="UP000813463">
    <property type="component" value="Chromosome 6"/>
</dbReference>
<protein>
    <recommendedName>
        <fullName evidence="1">DUF4283 domain-containing protein</fullName>
    </recommendedName>
</protein>
<reference evidence="2" key="1">
    <citation type="journal article" date="2021" name="Nat. Commun.">
        <title>Genomic analyses provide insights into spinach domestication and the genetic basis of agronomic traits.</title>
        <authorList>
            <person name="Cai X."/>
            <person name="Sun X."/>
            <person name="Xu C."/>
            <person name="Sun H."/>
            <person name="Wang X."/>
            <person name="Ge C."/>
            <person name="Zhang Z."/>
            <person name="Wang Q."/>
            <person name="Fei Z."/>
            <person name="Jiao C."/>
            <person name="Wang Q."/>
        </authorList>
    </citation>
    <scope>NUCLEOTIDE SEQUENCE [LARGE SCALE GENOMIC DNA]</scope>
    <source>
        <strain evidence="2">cv. Varoflay</strain>
    </source>
</reference>
<evidence type="ECO:0000259" key="1">
    <source>
        <dbReference type="Pfam" id="PF14111"/>
    </source>
</evidence>